<dbReference type="GO" id="GO:0016887">
    <property type="term" value="F:ATP hydrolysis activity"/>
    <property type="evidence" value="ECO:0007669"/>
    <property type="project" value="InterPro"/>
</dbReference>
<sequence length="622" mass="67589">MAEDAKTHPDVGSALGLLRRFWVFIRPHSAWLFSGLAVIPIVAGMATLRPLLLKRVVDEAIPAGDPEGLRTLALLFLGAVALEFSAMAVQVYCLQRSGHAAIYDLRTAIFRHVLRLPARFFDKNPLGSLLSRSTSDVEALGETLSFGVFTILTDVFMVGGILTSMFILSWQLTLLSLSVAPLLFLLVRWFSKNLRALQLEVRRAQGVQTGYLTEQLSGVSVVQLNGQEGLARDRFAGLGERYLRATKLANIFDSLLYSVMDGISAFCVALLLFFATPALLDDASWLGEATAGTLTLGLLFAFVSYLQRVFVPIREFSNKLATIQRAAASLERIYGLLDTLAEPRDAGGEDPLATWTGQVRMRDLSFSYAWGGAEDEAEAADGPVILSEVDLDIEAGEVVAVVGRTGSGKTSLGRILTQTYTGYRGSIEFVLADGSAVELRELSPDRVRRRLLMVQQDVFLFDESAGFNVTLGEAELDDEDAILTALETVQAADFIRERGGPDCAVGERGANFSVGETQLLAFARVAARSPTMLILDEATASVDSLTEQRVQKAIERLLEGRSVLVIAHRLSTVRHADKIVVLARGKVAEVGDHEALMARDGIYAELYRSGFDEASETAAASE</sequence>
<keyword evidence="5 7" id="KW-1133">Transmembrane helix</keyword>
<comment type="caution">
    <text evidence="10">The sequence shown here is derived from an EMBL/GenBank/DDBJ whole genome shotgun (WGS) entry which is preliminary data.</text>
</comment>
<dbReference type="InterPro" id="IPR036640">
    <property type="entry name" value="ABC1_TM_sf"/>
</dbReference>
<dbReference type="STRING" id="391625.PPSIR1_30165"/>
<evidence type="ECO:0000256" key="7">
    <source>
        <dbReference type="SAM" id="Phobius"/>
    </source>
</evidence>
<evidence type="ECO:0000313" key="11">
    <source>
        <dbReference type="Proteomes" id="UP000005801"/>
    </source>
</evidence>
<dbReference type="PANTHER" id="PTHR43394">
    <property type="entry name" value="ATP-DEPENDENT PERMEASE MDL1, MITOCHONDRIAL"/>
    <property type="match status" value="1"/>
</dbReference>
<reference evidence="10 11" key="1">
    <citation type="submission" date="2007-06" db="EMBL/GenBank/DDBJ databases">
        <authorList>
            <person name="Shimkets L."/>
            <person name="Ferriera S."/>
            <person name="Johnson J."/>
            <person name="Kravitz S."/>
            <person name="Beeson K."/>
            <person name="Sutton G."/>
            <person name="Rogers Y.-H."/>
            <person name="Friedman R."/>
            <person name="Frazier M."/>
            <person name="Venter J.C."/>
        </authorList>
    </citation>
    <scope>NUCLEOTIDE SEQUENCE [LARGE SCALE GENOMIC DNA]</scope>
    <source>
        <strain evidence="10 11">SIR-1</strain>
    </source>
</reference>
<dbReference type="InterPro" id="IPR011527">
    <property type="entry name" value="ABC1_TM_dom"/>
</dbReference>
<dbReference type="PROSITE" id="PS50893">
    <property type="entry name" value="ABC_TRANSPORTER_2"/>
    <property type="match status" value="1"/>
</dbReference>
<organism evidence="10 11">
    <name type="scientific">Plesiocystis pacifica SIR-1</name>
    <dbReference type="NCBI Taxonomy" id="391625"/>
    <lineage>
        <taxon>Bacteria</taxon>
        <taxon>Pseudomonadati</taxon>
        <taxon>Myxococcota</taxon>
        <taxon>Polyangia</taxon>
        <taxon>Nannocystales</taxon>
        <taxon>Nannocystaceae</taxon>
        <taxon>Plesiocystis</taxon>
    </lineage>
</organism>
<keyword evidence="3" id="KW-0547">Nucleotide-binding</keyword>
<evidence type="ECO:0000256" key="2">
    <source>
        <dbReference type="ARBA" id="ARBA00022692"/>
    </source>
</evidence>
<evidence type="ECO:0000256" key="6">
    <source>
        <dbReference type="ARBA" id="ARBA00023136"/>
    </source>
</evidence>
<feature type="transmembrane region" description="Helical" evidence="7">
    <location>
        <begin position="285"/>
        <end position="306"/>
    </location>
</feature>
<evidence type="ECO:0000256" key="1">
    <source>
        <dbReference type="ARBA" id="ARBA00004651"/>
    </source>
</evidence>
<keyword evidence="4" id="KW-0067">ATP-binding</keyword>
<evidence type="ECO:0000256" key="5">
    <source>
        <dbReference type="ARBA" id="ARBA00022989"/>
    </source>
</evidence>
<keyword evidence="11" id="KW-1185">Reference proteome</keyword>
<keyword evidence="6 7" id="KW-0472">Membrane</keyword>
<feature type="domain" description="ABC transporter" evidence="8">
    <location>
        <begin position="359"/>
        <end position="609"/>
    </location>
</feature>
<dbReference type="Pfam" id="PF00664">
    <property type="entry name" value="ABC_membrane"/>
    <property type="match status" value="1"/>
</dbReference>
<name>A6FZ12_9BACT</name>
<feature type="domain" description="ABC transmembrane type-1" evidence="9">
    <location>
        <begin position="41"/>
        <end position="325"/>
    </location>
</feature>
<dbReference type="Proteomes" id="UP000005801">
    <property type="component" value="Unassembled WGS sequence"/>
</dbReference>
<dbReference type="Pfam" id="PF00005">
    <property type="entry name" value="ABC_tran"/>
    <property type="match status" value="1"/>
</dbReference>
<dbReference type="PROSITE" id="PS50929">
    <property type="entry name" value="ABC_TM1F"/>
    <property type="match status" value="1"/>
</dbReference>
<dbReference type="AlphaFoldDB" id="A6FZ12"/>
<dbReference type="InterPro" id="IPR039421">
    <property type="entry name" value="Type_1_exporter"/>
</dbReference>
<dbReference type="GO" id="GO:0015421">
    <property type="term" value="F:ABC-type oligopeptide transporter activity"/>
    <property type="evidence" value="ECO:0007669"/>
    <property type="project" value="TreeGrafter"/>
</dbReference>
<evidence type="ECO:0000256" key="4">
    <source>
        <dbReference type="ARBA" id="ARBA00022840"/>
    </source>
</evidence>
<protein>
    <submittedName>
        <fullName evidence="10">HlyB/MsbA family ABC transporter</fullName>
    </submittedName>
</protein>
<dbReference type="InterPro" id="IPR027417">
    <property type="entry name" value="P-loop_NTPase"/>
</dbReference>
<dbReference type="SUPFAM" id="SSF90123">
    <property type="entry name" value="ABC transporter transmembrane region"/>
    <property type="match status" value="1"/>
</dbReference>
<feature type="transmembrane region" description="Helical" evidence="7">
    <location>
        <begin position="254"/>
        <end position="279"/>
    </location>
</feature>
<feature type="transmembrane region" description="Helical" evidence="7">
    <location>
        <begin position="72"/>
        <end position="94"/>
    </location>
</feature>
<dbReference type="InterPro" id="IPR003593">
    <property type="entry name" value="AAA+_ATPase"/>
</dbReference>
<comment type="subcellular location">
    <subcellularLocation>
        <location evidence="1">Cell membrane</location>
        <topology evidence="1">Multi-pass membrane protein</topology>
    </subcellularLocation>
</comment>
<keyword evidence="2 7" id="KW-0812">Transmembrane</keyword>
<dbReference type="InterPro" id="IPR003439">
    <property type="entry name" value="ABC_transporter-like_ATP-bd"/>
</dbReference>
<dbReference type="GO" id="GO:0005524">
    <property type="term" value="F:ATP binding"/>
    <property type="evidence" value="ECO:0007669"/>
    <property type="project" value="UniProtKB-KW"/>
</dbReference>
<evidence type="ECO:0000259" key="8">
    <source>
        <dbReference type="PROSITE" id="PS50893"/>
    </source>
</evidence>
<dbReference type="EMBL" id="ABCS01000005">
    <property type="protein sequence ID" value="EDM81167.1"/>
    <property type="molecule type" value="Genomic_DNA"/>
</dbReference>
<gene>
    <name evidence="10" type="ORF">PPSIR1_30165</name>
</gene>
<dbReference type="CDD" id="cd18544">
    <property type="entry name" value="ABC_6TM_TmrA_like"/>
    <property type="match status" value="1"/>
</dbReference>
<dbReference type="Gene3D" id="1.20.1560.10">
    <property type="entry name" value="ABC transporter type 1, transmembrane domain"/>
    <property type="match status" value="1"/>
</dbReference>
<dbReference type="Gene3D" id="3.40.50.300">
    <property type="entry name" value="P-loop containing nucleotide triphosphate hydrolases"/>
    <property type="match status" value="1"/>
</dbReference>
<dbReference type="eggNOG" id="COG1132">
    <property type="taxonomic scope" value="Bacteria"/>
</dbReference>
<dbReference type="GO" id="GO:0005886">
    <property type="term" value="C:plasma membrane"/>
    <property type="evidence" value="ECO:0007669"/>
    <property type="project" value="UniProtKB-SubCell"/>
</dbReference>
<dbReference type="SMART" id="SM00382">
    <property type="entry name" value="AAA"/>
    <property type="match status" value="1"/>
</dbReference>
<evidence type="ECO:0000313" key="10">
    <source>
        <dbReference type="EMBL" id="EDM81167.1"/>
    </source>
</evidence>
<feature type="transmembrane region" description="Helical" evidence="7">
    <location>
        <begin position="139"/>
        <end position="162"/>
    </location>
</feature>
<feature type="transmembrane region" description="Helical" evidence="7">
    <location>
        <begin position="30"/>
        <end position="52"/>
    </location>
</feature>
<dbReference type="SUPFAM" id="SSF52540">
    <property type="entry name" value="P-loop containing nucleoside triphosphate hydrolases"/>
    <property type="match status" value="1"/>
</dbReference>
<proteinExistence type="predicted"/>
<evidence type="ECO:0000259" key="9">
    <source>
        <dbReference type="PROSITE" id="PS50929"/>
    </source>
</evidence>
<dbReference type="PANTHER" id="PTHR43394:SF1">
    <property type="entry name" value="ATP-BINDING CASSETTE SUB-FAMILY B MEMBER 10, MITOCHONDRIAL"/>
    <property type="match status" value="1"/>
</dbReference>
<feature type="transmembrane region" description="Helical" evidence="7">
    <location>
        <begin position="168"/>
        <end position="187"/>
    </location>
</feature>
<evidence type="ECO:0000256" key="3">
    <source>
        <dbReference type="ARBA" id="ARBA00022741"/>
    </source>
</evidence>
<accession>A6FZ12</accession>
<dbReference type="OrthoDB" id="5480201at2"/>
<dbReference type="RefSeq" id="WP_006969711.1">
    <property type="nucleotide sequence ID" value="NZ_ABCS01000005.1"/>
</dbReference>